<evidence type="ECO:0000256" key="2">
    <source>
        <dbReference type="ARBA" id="ARBA00022801"/>
    </source>
</evidence>
<name>A0A1G2QG74_9BACT</name>
<keyword evidence="1 3" id="KW-0479">Metal-binding</keyword>
<dbReference type="PROSITE" id="PS01091">
    <property type="entry name" value="TATD_3"/>
    <property type="match status" value="1"/>
</dbReference>
<dbReference type="Gene3D" id="3.20.20.140">
    <property type="entry name" value="Metal-dependent hydrolases"/>
    <property type="match status" value="1"/>
</dbReference>
<evidence type="ECO:0000256" key="3">
    <source>
        <dbReference type="PIRSR" id="PIRSR005902-1"/>
    </source>
</evidence>
<evidence type="ECO:0008006" key="6">
    <source>
        <dbReference type="Google" id="ProtNLM"/>
    </source>
</evidence>
<feature type="binding site" evidence="3">
    <location>
        <position position="145"/>
    </location>
    <ligand>
        <name>a divalent metal cation</name>
        <dbReference type="ChEBI" id="CHEBI:60240"/>
        <label>2</label>
    </ligand>
</feature>
<feature type="binding site" evidence="3">
    <location>
        <position position="108"/>
    </location>
    <ligand>
        <name>a divalent metal cation</name>
        <dbReference type="ChEBI" id="CHEBI:60240"/>
        <label>1</label>
    </ligand>
</feature>
<dbReference type="EMBL" id="MHTJ01000002">
    <property type="protein sequence ID" value="OHA58971.1"/>
    <property type="molecule type" value="Genomic_DNA"/>
</dbReference>
<gene>
    <name evidence="4" type="ORF">A2571_01175</name>
</gene>
<feature type="binding site" evidence="3">
    <location>
        <position position="222"/>
    </location>
    <ligand>
        <name>a divalent metal cation</name>
        <dbReference type="ChEBI" id="CHEBI:60240"/>
        <label>1</label>
    </ligand>
</feature>
<accession>A0A1G2QG74</accession>
<proteinExistence type="predicted"/>
<evidence type="ECO:0000256" key="1">
    <source>
        <dbReference type="ARBA" id="ARBA00022723"/>
    </source>
</evidence>
<protein>
    <recommendedName>
        <fullName evidence="6">Hydrolase TatD</fullName>
    </recommendedName>
</protein>
<dbReference type="InterPro" id="IPR032466">
    <property type="entry name" value="Metal_Hydrolase"/>
</dbReference>
<feature type="binding site" evidence="3">
    <location>
        <position position="9"/>
    </location>
    <ligand>
        <name>a divalent metal cation</name>
        <dbReference type="ChEBI" id="CHEBI:60240"/>
        <label>1</label>
    </ligand>
</feature>
<dbReference type="PANTHER" id="PTHR46124:SF2">
    <property type="entry name" value="D-AMINOACYL-TRNA DEACYLASE"/>
    <property type="match status" value="1"/>
</dbReference>
<organism evidence="4 5">
    <name type="scientific">Candidatus Vogelbacteria bacterium RIFOXYD1_FULL_44_32</name>
    <dbReference type="NCBI Taxonomy" id="1802438"/>
    <lineage>
        <taxon>Bacteria</taxon>
        <taxon>Candidatus Vogeliibacteriota</taxon>
    </lineage>
</organism>
<reference evidence="4 5" key="1">
    <citation type="journal article" date="2016" name="Nat. Commun.">
        <title>Thousands of microbial genomes shed light on interconnected biogeochemical processes in an aquifer system.</title>
        <authorList>
            <person name="Anantharaman K."/>
            <person name="Brown C.T."/>
            <person name="Hug L.A."/>
            <person name="Sharon I."/>
            <person name="Castelle C.J."/>
            <person name="Probst A.J."/>
            <person name="Thomas B.C."/>
            <person name="Singh A."/>
            <person name="Wilkins M.J."/>
            <person name="Karaoz U."/>
            <person name="Brodie E.L."/>
            <person name="Williams K.H."/>
            <person name="Hubbard S.S."/>
            <person name="Banfield J.F."/>
        </authorList>
    </citation>
    <scope>NUCLEOTIDE SEQUENCE [LARGE SCALE GENOMIC DNA]</scope>
</reference>
<dbReference type="NCBIfam" id="TIGR00010">
    <property type="entry name" value="YchF/TatD family DNA exonuclease"/>
    <property type="match status" value="1"/>
</dbReference>
<dbReference type="AlphaFoldDB" id="A0A1G2QG74"/>
<evidence type="ECO:0000313" key="4">
    <source>
        <dbReference type="EMBL" id="OHA58971.1"/>
    </source>
</evidence>
<dbReference type="GO" id="GO:0046872">
    <property type="term" value="F:metal ion binding"/>
    <property type="evidence" value="ECO:0007669"/>
    <property type="project" value="UniProtKB-KW"/>
</dbReference>
<dbReference type="InterPro" id="IPR015991">
    <property type="entry name" value="TatD/YcfH-like"/>
</dbReference>
<dbReference type="PIRSF" id="PIRSF005902">
    <property type="entry name" value="DNase_TatD"/>
    <property type="match status" value="1"/>
</dbReference>
<dbReference type="PANTHER" id="PTHR46124">
    <property type="entry name" value="D-AMINOACYL-TRNA DEACYLASE"/>
    <property type="match status" value="1"/>
</dbReference>
<dbReference type="STRING" id="1802438.A2571_01175"/>
<evidence type="ECO:0000313" key="5">
    <source>
        <dbReference type="Proteomes" id="UP000177043"/>
    </source>
</evidence>
<sequence length="277" mass="30657">MSPKLIDAHAHVNFAAFDMDRDEVIKRALEAGIWLVNVGTDLKTSTAAVALAQKYETGVFATVGLHPVHTGPSYHDQAEGQGDQPETEFDFTEYLKLAKDNKVVGIGECGLDYFHAGEEAKVKQTAIFREQIRLAKEVAKPLMLHLRSGKDGLSAYTDALAILQAEKAERGDVHFFAGTMAEAETFLDLGFYLSFTGVLTFTTDYDEVVKFVPLDRILVETDCPYVAPVPYRGKRNEPLYVEEMAKAVARIKGLSLEEVSRQTTLNWQALFGLSNGF</sequence>
<dbReference type="PROSITE" id="PS01137">
    <property type="entry name" value="TATD_1"/>
    <property type="match status" value="1"/>
</dbReference>
<dbReference type="GO" id="GO:0016788">
    <property type="term" value="F:hydrolase activity, acting on ester bonds"/>
    <property type="evidence" value="ECO:0007669"/>
    <property type="project" value="InterPro"/>
</dbReference>
<dbReference type="CDD" id="cd01310">
    <property type="entry name" value="TatD_DNAse"/>
    <property type="match status" value="1"/>
</dbReference>
<feature type="binding site" evidence="3">
    <location>
        <position position="174"/>
    </location>
    <ligand>
        <name>a divalent metal cation</name>
        <dbReference type="ChEBI" id="CHEBI:60240"/>
        <label>2</label>
    </ligand>
</feature>
<dbReference type="InterPro" id="IPR018228">
    <property type="entry name" value="DNase_TatD-rel_CS"/>
</dbReference>
<keyword evidence="2" id="KW-0378">Hydrolase</keyword>
<dbReference type="Pfam" id="PF01026">
    <property type="entry name" value="TatD_DNase"/>
    <property type="match status" value="1"/>
</dbReference>
<dbReference type="GO" id="GO:0004536">
    <property type="term" value="F:DNA nuclease activity"/>
    <property type="evidence" value="ECO:0007669"/>
    <property type="project" value="InterPro"/>
</dbReference>
<feature type="binding site" evidence="3">
    <location>
        <position position="11"/>
    </location>
    <ligand>
        <name>a divalent metal cation</name>
        <dbReference type="ChEBI" id="CHEBI:60240"/>
        <label>1</label>
    </ligand>
</feature>
<dbReference type="Proteomes" id="UP000177043">
    <property type="component" value="Unassembled WGS sequence"/>
</dbReference>
<dbReference type="FunFam" id="3.20.20.140:FF:000005">
    <property type="entry name" value="TatD family hydrolase"/>
    <property type="match status" value="1"/>
</dbReference>
<comment type="caution">
    <text evidence="4">The sequence shown here is derived from an EMBL/GenBank/DDBJ whole genome shotgun (WGS) entry which is preliminary data.</text>
</comment>
<dbReference type="SUPFAM" id="SSF51556">
    <property type="entry name" value="Metallo-dependent hydrolases"/>
    <property type="match status" value="1"/>
</dbReference>
<dbReference type="InterPro" id="IPR001130">
    <property type="entry name" value="TatD-like"/>
</dbReference>